<accession>A0A5B1CCP7</accession>
<evidence type="ECO:0000313" key="2">
    <source>
        <dbReference type="EMBL" id="KAA1257173.1"/>
    </source>
</evidence>
<sequence>MNTNSTKSPRTPRGIRLLLRCALCGPVLYVGSFFAFRMFRTYPFSLAPADTPEHNLVVFSRNPKAQEFATAFYRPLILLTPSNCHYPTAAEMARLNDAFPSK</sequence>
<dbReference type="Proteomes" id="UP000322699">
    <property type="component" value="Unassembled WGS sequence"/>
</dbReference>
<dbReference type="EMBL" id="VRLW01000004">
    <property type="protein sequence ID" value="KAA1257173.1"/>
    <property type="molecule type" value="Genomic_DNA"/>
</dbReference>
<gene>
    <name evidence="2" type="ORF">LF1_55730</name>
</gene>
<feature type="transmembrane region" description="Helical" evidence="1">
    <location>
        <begin position="17"/>
        <end position="36"/>
    </location>
</feature>
<evidence type="ECO:0000256" key="1">
    <source>
        <dbReference type="SAM" id="Phobius"/>
    </source>
</evidence>
<name>A0A5B1CCP7_9BACT</name>
<keyword evidence="1" id="KW-0472">Membrane</keyword>
<keyword evidence="1" id="KW-0812">Transmembrane</keyword>
<protein>
    <submittedName>
        <fullName evidence="2">Uncharacterized protein</fullName>
    </submittedName>
</protein>
<organism evidence="2 3">
    <name type="scientific">Rubripirellula obstinata</name>
    <dbReference type="NCBI Taxonomy" id="406547"/>
    <lineage>
        <taxon>Bacteria</taxon>
        <taxon>Pseudomonadati</taxon>
        <taxon>Planctomycetota</taxon>
        <taxon>Planctomycetia</taxon>
        <taxon>Pirellulales</taxon>
        <taxon>Pirellulaceae</taxon>
        <taxon>Rubripirellula</taxon>
    </lineage>
</organism>
<dbReference type="AlphaFoldDB" id="A0A5B1CCP7"/>
<proteinExistence type="predicted"/>
<evidence type="ECO:0000313" key="3">
    <source>
        <dbReference type="Proteomes" id="UP000322699"/>
    </source>
</evidence>
<keyword evidence="1" id="KW-1133">Transmembrane helix</keyword>
<comment type="caution">
    <text evidence="2">The sequence shown here is derived from an EMBL/GenBank/DDBJ whole genome shotgun (WGS) entry which is preliminary data.</text>
</comment>
<reference evidence="2 3" key="1">
    <citation type="submission" date="2019-08" db="EMBL/GenBank/DDBJ databases">
        <title>Deep-cultivation of Planctomycetes and their phenomic and genomic characterization uncovers novel biology.</title>
        <authorList>
            <person name="Wiegand S."/>
            <person name="Jogler M."/>
            <person name="Boedeker C."/>
            <person name="Pinto D."/>
            <person name="Vollmers J."/>
            <person name="Rivas-Marin E."/>
            <person name="Kohn T."/>
            <person name="Peeters S.H."/>
            <person name="Heuer A."/>
            <person name="Rast P."/>
            <person name="Oberbeckmann S."/>
            <person name="Bunk B."/>
            <person name="Jeske O."/>
            <person name="Meyerdierks A."/>
            <person name="Storesund J.E."/>
            <person name="Kallscheuer N."/>
            <person name="Luecker S."/>
            <person name="Lage O.M."/>
            <person name="Pohl T."/>
            <person name="Merkel B.J."/>
            <person name="Hornburger P."/>
            <person name="Mueller R.-W."/>
            <person name="Bruemmer F."/>
            <person name="Labrenz M."/>
            <person name="Spormann A.M."/>
            <person name="Op Den Camp H."/>
            <person name="Overmann J."/>
            <person name="Amann R."/>
            <person name="Jetten M.S.M."/>
            <person name="Mascher T."/>
            <person name="Medema M.H."/>
            <person name="Devos D.P."/>
            <person name="Kaster A.-K."/>
            <person name="Ovreas L."/>
            <person name="Rohde M."/>
            <person name="Galperin M.Y."/>
            <person name="Jogler C."/>
        </authorList>
    </citation>
    <scope>NUCLEOTIDE SEQUENCE [LARGE SCALE GENOMIC DNA]</scope>
    <source>
        <strain evidence="2 3">LF1</strain>
    </source>
</reference>
<keyword evidence="3" id="KW-1185">Reference proteome</keyword>